<evidence type="ECO:0000313" key="6">
    <source>
        <dbReference type="EMBL" id="CDP37741.1"/>
    </source>
</evidence>
<dbReference type="Pfam" id="PF07859">
    <property type="entry name" value="Abhydrolase_3"/>
    <property type="match status" value="1"/>
</dbReference>
<dbReference type="InterPro" id="IPR029058">
    <property type="entry name" value="AB_hydrolase_fold"/>
</dbReference>
<dbReference type="Gene3D" id="3.40.50.1820">
    <property type="entry name" value="alpha/beta hydrolase"/>
    <property type="match status" value="1"/>
</dbReference>
<dbReference type="EMBL" id="HG937694">
    <property type="protein sequence ID" value="CDP37741.1"/>
    <property type="molecule type" value="Genomic_DNA"/>
</dbReference>
<keyword evidence="2" id="KW-0378">Hydrolase</keyword>
<evidence type="ECO:0000256" key="1">
    <source>
        <dbReference type="ARBA" id="ARBA00010515"/>
    </source>
</evidence>
<dbReference type="PROSITE" id="PS01174">
    <property type="entry name" value="LIPASE_GDXG_SER"/>
    <property type="match status" value="1"/>
</dbReference>
<feature type="active site" evidence="3">
    <location>
        <position position="162"/>
    </location>
</feature>
<evidence type="ECO:0000259" key="5">
    <source>
        <dbReference type="Pfam" id="PF07859"/>
    </source>
</evidence>
<reference evidence="6" key="1">
    <citation type="submission" date="2014-02" db="EMBL/GenBank/DDBJ databases">
        <authorList>
            <person name="Genoscope - CEA"/>
        </authorList>
    </citation>
    <scope>NUCLEOTIDE SEQUENCE</scope>
    <source>
        <strain evidence="6">LS3</strain>
    </source>
</reference>
<name>A0A060TEZ4_BLAAD</name>
<evidence type="ECO:0000256" key="4">
    <source>
        <dbReference type="SAM" id="MobiDB-lite"/>
    </source>
</evidence>
<evidence type="ECO:0000256" key="3">
    <source>
        <dbReference type="PROSITE-ProRule" id="PRU10038"/>
    </source>
</evidence>
<dbReference type="InterPro" id="IPR013094">
    <property type="entry name" value="AB_hydrolase_3"/>
</dbReference>
<feature type="region of interest" description="Disordered" evidence="4">
    <location>
        <begin position="35"/>
        <end position="59"/>
    </location>
</feature>
<gene>
    <name evidence="6" type="ORF">GNLVRS02_ARAD1D18370g</name>
</gene>
<dbReference type="PhylomeDB" id="A0A060TEZ4"/>
<dbReference type="AlphaFoldDB" id="A0A060TEZ4"/>
<dbReference type="PANTHER" id="PTHR48081">
    <property type="entry name" value="AB HYDROLASE SUPERFAMILY PROTEIN C4A8.06C"/>
    <property type="match status" value="1"/>
</dbReference>
<feature type="domain" description="Alpha/beta hydrolase fold-3" evidence="5">
    <location>
        <begin position="85"/>
        <end position="298"/>
    </location>
</feature>
<evidence type="ECO:0000256" key="2">
    <source>
        <dbReference type="ARBA" id="ARBA00022801"/>
    </source>
</evidence>
<proteinExistence type="inferred from homology"/>
<feature type="compositionally biased region" description="Low complexity" evidence="4">
    <location>
        <begin position="50"/>
        <end position="59"/>
    </location>
</feature>
<dbReference type="GO" id="GO:0016787">
    <property type="term" value="F:hydrolase activity"/>
    <property type="evidence" value="ECO:0007669"/>
    <property type="project" value="UniProtKB-KW"/>
</dbReference>
<protein>
    <submittedName>
        <fullName evidence="6">ARAD1D18370p</fullName>
    </submittedName>
</protein>
<dbReference type="SUPFAM" id="SSF53474">
    <property type="entry name" value="alpha/beta-Hydrolases"/>
    <property type="match status" value="1"/>
</dbReference>
<dbReference type="InterPro" id="IPR050300">
    <property type="entry name" value="GDXG_lipolytic_enzyme"/>
</dbReference>
<reference evidence="6" key="2">
    <citation type="submission" date="2014-06" db="EMBL/GenBank/DDBJ databases">
        <title>The complete genome of Blastobotrys (Arxula) adeninivorans LS3 - a yeast of biotechnological interest.</title>
        <authorList>
            <person name="Kunze G."/>
            <person name="Gaillardin C."/>
            <person name="Czernicka M."/>
            <person name="Durrens P."/>
            <person name="Martin T."/>
            <person name="Boer E."/>
            <person name="Gabaldon T."/>
            <person name="Cruz J."/>
            <person name="Talla E."/>
            <person name="Marck C."/>
            <person name="Goffeau A."/>
            <person name="Barbe V."/>
            <person name="Baret P."/>
            <person name="Baronian K."/>
            <person name="Beier S."/>
            <person name="Bleykasten C."/>
            <person name="Bode R."/>
            <person name="Casaregola S."/>
            <person name="Despons L."/>
            <person name="Fairhead C."/>
            <person name="Giersberg M."/>
            <person name="Gierski P."/>
            <person name="Hahnel U."/>
            <person name="Hartmann A."/>
            <person name="Jankowska D."/>
            <person name="Jubin C."/>
            <person name="Jung P."/>
            <person name="Lafontaine I."/>
            <person name="Leh-Louis V."/>
            <person name="Lemaire M."/>
            <person name="Marcet-Houben M."/>
            <person name="Mascher M."/>
            <person name="Morel G."/>
            <person name="Richard G.-F."/>
            <person name="Riechen J."/>
            <person name="Sacerdot C."/>
            <person name="Sarkar A."/>
            <person name="Savel G."/>
            <person name="Schacherer J."/>
            <person name="Sherman D."/>
            <person name="Straub M.-L."/>
            <person name="Stein N."/>
            <person name="Thierry A."/>
            <person name="Trautwein-Schult A."/>
            <person name="Westhof E."/>
            <person name="Worch S."/>
            <person name="Dujon B."/>
            <person name="Souciet J.-L."/>
            <person name="Wincker P."/>
            <person name="Scholz U."/>
            <person name="Neuveglise N."/>
        </authorList>
    </citation>
    <scope>NUCLEOTIDE SEQUENCE</scope>
    <source>
        <strain evidence="6">LS3</strain>
    </source>
</reference>
<dbReference type="PANTHER" id="PTHR48081:SF8">
    <property type="entry name" value="ALPHA_BETA HYDROLASE FOLD-3 DOMAIN-CONTAINING PROTEIN-RELATED"/>
    <property type="match status" value="1"/>
</dbReference>
<dbReference type="InterPro" id="IPR033140">
    <property type="entry name" value="Lipase_GDXG_put_SER_AS"/>
</dbReference>
<sequence>MPVNYAQDWLEVEKLLGMRPLFSGSVDEIRQQFAATAQNPQKPDYGPAPSSVESFEYSTSSPTNPKIALRVYKPKGVEGPLPLGFYAHGGGLILGDLENDDYLLRCASQAIPAVIVQVDYRLAPETKFHGIFEDVYAGFQWTLENAEKLGGDKKRLFVAGDSAGGGLAASVALKDRDDGTRAIKGQVLIQPNTVQQDLLPDDKKHLFTSFDRVGKDGACVNSETLTTMWNASRPDGALGKYICPYLHPDGHKDLPKAFVFFNSEDCLHDDGANYAQMLAENGVDVKTKEYVGYPHVWFTFPPLAKTLEFFDDFVGAIRHVLEE</sequence>
<accession>A0A060TEZ4</accession>
<organism evidence="6">
    <name type="scientific">Blastobotrys adeninivorans</name>
    <name type="common">Yeast</name>
    <name type="synonym">Arxula adeninivorans</name>
    <dbReference type="NCBI Taxonomy" id="409370"/>
    <lineage>
        <taxon>Eukaryota</taxon>
        <taxon>Fungi</taxon>
        <taxon>Dikarya</taxon>
        <taxon>Ascomycota</taxon>
        <taxon>Saccharomycotina</taxon>
        <taxon>Dipodascomycetes</taxon>
        <taxon>Dipodascales</taxon>
        <taxon>Trichomonascaceae</taxon>
        <taxon>Blastobotrys</taxon>
    </lineage>
</organism>
<comment type="similarity">
    <text evidence="1">Belongs to the 'GDXG' lipolytic enzyme family.</text>
</comment>